<feature type="non-terminal residue" evidence="1">
    <location>
        <position position="1"/>
    </location>
</feature>
<dbReference type="AlphaFoldDB" id="A0A9N9PB02"/>
<protein>
    <submittedName>
        <fullName evidence="1">24706_t:CDS:1</fullName>
    </submittedName>
</protein>
<feature type="non-terminal residue" evidence="1">
    <location>
        <position position="93"/>
    </location>
</feature>
<keyword evidence="2" id="KW-1185">Reference proteome</keyword>
<proteinExistence type="predicted"/>
<dbReference type="OrthoDB" id="2437540at2759"/>
<dbReference type="EMBL" id="CAJVPY010040312">
    <property type="protein sequence ID" value="CAG8805635.1"/>
    <property type="molecule type" value="Genomic_DNA"/>
</dbReference>
<dbReference type="Proteomes" id="UP000789405">
    <property type="component" value="Unassembled WGS sequence"/>
</dbReference>
<sequence length="93" mass="10581">SALEYIRGWICRKKGEDPLLYEPVDKVLEKLSNDQRFKECLINMCEMNNVNMEAVKKRIGGTFGAISIQVSITLMLSSSCETARDWLHRASSL</sequence>
<gene>
    <name evidence="1" type="ORF">DERYTH_LOCUS24313</name>
</gene>
<accession>A0A9N9PB02</accession>
<evidence type="ECO:0000313" key="1">
    <source>
        <dbReference type="EMBL" id="CAG8805635.1"/>
    </source>
</evidence>
<comment type="caution">
    <text evidence="1">The sequence shown here is derived from an EMBL/GenBank/DDBJ whole genome shotgun (WGS) entry which is preliminary data.</text>
</comment>
<evidence type="ECO:0000313" key="2">
    <source>
        <dbReference type="Proteomes" id="UP000789405"/>
    </source>
</evidence>
<name>A0A9N9PB02_9GLOM</name>
<reference evidence="1" key="1">
    <citation type="submission" date="2021-06" db="EMBL/GenBank/DDBJ databases">
        <authorList>
            <person name="Kallberg Y."/>
            <person name="Tangrot J."/>
            <person name="Rosling A."/>
        </authorList>
    </citation>
    <scope>NUCLEOTIDE SEQUENCE</scope>
    <source>
        <strain evidence="1">MA453B</strain>
    </source>
</reference>
<organism evidence="1 2">
    <name type="scientific">Dentiscutata erythropus</name>
    <dbReference type="NCBI Taxonomy" id="1348616"/>
    <lineage>
        <taxon>Eukaryota</taxon>
        <taxon>Fungi</taxon>
        <taxon>Fungi incertae sedis</taxon>
        <taxon>Mucoromycota</taxon>
        <taxon>Glomeromycotina</taxon>
        <taxon>Glomeromycetes</taxon>
        <taxon>Diversisporales</taxon>
        <taxon>Gigasporaceae</taxon>
        <taxon>Dentiscutata</taxon>
    </lineage>
</organism>